<dbReference type="SUPFAM" id="SSF55931">
    <property type="entry name" value="Glutamine synthetase/guanido kinase"/>
    <property type="match status" value="1"/>
</dbReference>
<dbReference type="Proteomes" id="UP000000262">
    <property type="component" value="Chromosome"/>
</dbReference>
<keyword evidence="6 11" id="KW-0067">ATP-binding</keyword>
<organism evidence="13 14">
    <name type="scientific">Ignicoccus hospitalis (strain KIN4/I / DSM 18386 / JCM 14125)</name>
    <dbReference type="NCBI Taxonomy" id="453591"/>
    <lineage>
        <taxon>Archaea</taxon>
        <taxon>Thermoproteota</taxon>
        <taxon>Thermoprotei</taxon>
        <taxon>Desulfurococcales</taxon>
        <taxon>Desulfurococcaceae</taxon>
        <taxon>Ignicoccus</taxon>
    </lineage>
</organism>
<sequence length="484" mass="54979">MRKAKIGLEVHIQLTKLKTKLFCSCPSDYRDKPPNTVVCPVCLGLPGALPKLNEEAVKMALTLCLSLNGKVSRKVVFARKHYFYPDLPKGYQITQFTSLGSSPVCQGGQLVMRVDGREKVVRIRRLQLEEDPGRIVWPRGKASEYVLVDYNRSGIALIELVTEPDMETPEEARAFVEKLRSLVEHLGICDCELEGAMRVDANVSVEGGERVEIKNIGSIKDVEKALKFEITRQSTLLDQGGRVERETRHWDAERRVTVGARSKELEEEYRYMPEPNIPPYLIEEGLLEQAKRELPELPDQRIKRMIKEYSLSEYLASVLVIRDKRLADLFEEAAKLYTNYKRLASLLVVDYLRWVEELGLPLGKCVKPEWLAELLSYVDRGKITLEQARETVLPSMLRECKEPSRVIEEKGLGVVRDVDKILSIVRKVLRENPKAVEDAKKNPKAINFLVGQVMKALRGKADPRTVRQMIESELGMSARHGSDG</sequence>
<dbReference type="InterPro" id="IPR006075">
    <property type="entry name" value="Asn/Gln-tRNA_Trfase_suB/E_cat"/>
</dbReference>
<dbReference type="GO" id="GO:0050566">
    <property type="term" value="F:asparaginyl-tRNA synthase (glutamine-hydrolyzing) activity"/>
    <property type="evidence" value="ECO:0007669"/>
    <property type="project" value="RHEA"/>
</dbReference>
<dbReference type="InterPro" id="IPR003789">
    <property type="entry name" value="Asn/Gln_tRNA_amidoTrase-B-like"/>
</dbReference>
<dbReference type="Gene3D" id="1.10.10.410">
    <property type="match status" value="1"/>
</dbReference>
<evidence type="ECO:0000256" key="2">
    <source>
        <dbReference type="ARBA" id="ARBA00011123"/>
    </source>
</evidence>
<name>A8A8E5_IGNH4</name>
<dbReference type="InterPro" id="IPR004413">
    <property type="entry name" value="GatB"/>
</dbReference>
<dbReference type="PhylomeDB" id="A8A8E5"/>
<keyword evidence="13" id="KW-0808">Transferase</keyword>
<evidence type="ECO:0000313" key="14">
    <source>
        <dbReference type="Proteomes" id="UP000000262"/>
    </source>
</evidence>
<dbReference type="InterPro" id="IPR014746">
    <property type="entry name" value="Gln_synth/guanido_kin_cat_dom"/>
</dbReference>
<dbReference type="EMBL" id="CP000816">
    <property type="protein sequence ID" value="ABU81197.1"/>
    <property type="molecule type" value="Genomic_DNA"/>
</dbReference>
<evidence type="ECO:0000256" key="4">
    <source>
        <dbReference type="ARBA" id="ARBA00022598"/>
    </source>
</evidence>
<dbReference type="InterPro" id="IPR023168">
    <property type="entry name" value="GatB_Yqey_C_2"/>
</dbReference>
<protein>
    <recommendedName>
        <fullName evidence="3 11">Aspartyl/glutamyl-tRNA(Asn/Gln) amidotransferase subunit B</fullName>
        <shortName evidence="11">Asp/Glu-ADT subunit B</shortName>
        <ecNumber evidence="11">6.3.5.-</ecNumber>
    </recommendedName>
</protein>
<evidence type="ECO:0000256" key="9">
    <source>
        <dbReference type="ARBA" id="ARBA00047380"/>
    </source>
</evidence>
<dbReference type="Pfam" id="PF02637">
    <property type="entry name" value="GatB_Yqey"/>
    <property type="match status" value="1"/>
</dbReference>
<dbReference type="GO" id="GO:0006412">
    <property type="term" value="P:translation"/>
    <property type="evidence" value="ECO:0007669"/>
    <property type="project" value="UniProtKB-UniRule"/>
</dbReference>
<evidence type="ECO:0000313" key="13">
    <source>
        <dbReference type="EMBL" id="ABU81197.1"/>
    </source>
</evidence>
<evidence type="ECO:0000256" key="8">
    <source>
        <dbReference type="ARBA" id="ARBA00024799"/>
    </source>
</evidence>
<dbReference type="GO" id="GO:0005524">
    <property type="term" value="F:ATP binding"/>
    <property type="evidence" value="ECO:0007669"/>
    <property type="project" value="UniProtKB-KW"/>
</dbReference>
<dbReference type="GO" id="GO:0050567">
    <property type="term" value="F:glutaminyl-tRNA synthase (glutamine-hydrolyzing) activity"/>
    <property type="evidence" value="ECO:0007669"/>
    <property type="project" value="UniProtKB-UniRule"/>
</dbReference>
<evidence type="ECO:0000256" key="7">
    <source>
        <dbReference type="ARBA" id="ARBA00022917"/>
    </source>
</evidence>
<dbReference type="InterPro" id="IPR042114">
    <property type="entry name" value="GatB_C_1"/>
</dbReference>
<keyword evidence="4 11" id="KW-0436">Ligase</keyword>
<dbReference type="GO" id="GO:0016740">
    <property type="term" value="F:transferase activity"/>
    <property type="evidence" value="ECO:0007669"/>
    <property type="project" value="UniProtKB-KW"/>
</dbReference>
<dbReference type="NCBIfam" id="NF004014">
    <property type="entry name" value="PRK05477.1-4"/>
    <property type="match status" value="1"/>
</dbReference>
<dbReference type="PANTHER" id="PTHR11659:SF0">
    <property type="entry name" value="GLUTAMYL-TRNA(GLN) AMIDOTRANSFERASE SUBUNIT B, MITOCHONDRIAL"/>
    <property type="match status" value="1"/>
</dbReference>
<dbReference type="KEGG" id="iho:Igni_0013"/>
<evidence type="ECO:0000256" key="5">
    <source>
        <dbReference type="ARBA" id="ARBA00022741"/>
    </source>
</evidence>
<dbReference type="FunFam" id="1.10.10.410:FF:000001">
    <property type="entry name" value="Aspartyl/glutamyl-tRNA(Asn/Gln) amidotransferase subunit B"/>
    <property type="match status" value="1"/>
</dbReference>
<dbReference type="Pfam" id="PF02934">
    <property type="entry name" value="GatB_N"/>
    <property type="match status" value="1"/>
</dbReference>
<evidence type="ECO:0000256" key="10">
    <source>
        <dbReference type="ARBA" id="ARBA00047913"/>
    </source>
</evidence>
<keyword evidence="14" id="KW-1185">Reference proteome</keyword>
<dbReference type="HAMAP" id="MF_00121">
    <property type="entry name" value="GatB"/>
    <property type="match status" value="1"/>
</dbReference>
<dbReference type="SUPFAM" id="SSF89095">
    <property type="entry name" value="GatB/YqeY motif"/>
    <property type="match status" value="1"/>
</dbReference>
<accession>A8A8E5</accession>
<dbReference type="EC" id="6.3.5.-" evidence="11"/>
<reference evidence="13 14" key="1">
    <citation type="journal article" date="2008" name="Genome Biol.">
        <title>A genomic analysis of the archaeal system Ignicoccus hospitalis-Nanoarchaeum equitans.</title>
        <authorList>
            <person name="Podar M."/>
            <person name="Anderson I."/>
            <person name="Makarova K.S."/>
            <person name="Elkins J.G."/>
            <person name="Ivanova N."/>
            <person name="Wall M.A."/>
            <person name="Lykidis A."/>
            <person name="Mavromatis K."/>
            <person name="Sun H."/>
            <person name="Hudson M.E."/>
            <person name="Chen W."/>
            <person name="Deciu C."/>
            <person name="Hutchison D."/>
            <person name="Eads J.R."/>
            <person name="Anderson A."/>
            <person name="Fernandes F."/>
            <person name="Szeto E."/>
            <person name="Lapidus A."/>
            <person name="Kyrpides N.C."/>
            <person name="Saier M.H.Jr."/>
            <person name="Richardson P.M."/>
            <person name="Rachel R."/>
            <person name="Huber H."/>
            <person name="Eisen J.A."/>
            <person name="Koonin E.V."/>
            <person name="Keller M."/>
            <person name="Stetter K.O."/>
        </authorList>
    </citation>
    <scope>NUCLEOTIDE SEQUENCE [LARGE SCALE GENOMIC DNA]</scope>
    <source>
        <strain evidence="14">KIN4/I / DSM 18386 / JCM 14125</strain>
    </source>
</reference>
<comment type="function">
    <text evidence="8 11">Allows the formation of correctly charged Asn-tRNA(Asn) or Gln-tRNA(Gln) through the transamidation of misacylated Asp-tRNA(Asn) or Glu-tRNA(Gln) in organisms which lack either or both of asparaginyl-tRNA or glutaminyl-tRNA synthetases. The reaction takes place in the presence of glutamine and ATP through an activated phospho-Asp-tRNA(Asn) or phospho-Glu-tRNA(Gln).</text>
</comment>
<feature type="domain" description="Asn/Gln amidotransferase" evidence="12">
    <location>
        <begin position="328"/>
        <end position="474"/>
    </location>
</feature>
<evidence type="ECO:0000256" key="3">
    <source>
        <dbReference type="ARBA" id="ARBA00016923"/>
    </source>
</evidence>
<evidence type="ECO:0000256" key="1">
    <source>
        <dbReference type="ARBA" id="ARBA00005306"/>
    </source>
</evidence>
<comment type="similarity">
    <text evidence="1 11">Belongs to the GatB/GatE family. GatB subfamily.</text>
</comment>
<keyword evidence="7 11" id="KW-0648">Protein biosynthesis</keyword>
<dbReference type="InterPro" id="IPR018027">
    <property type="entry name" value="Asn/Gln_amidotransferase"/>
</dbReference>
<dbReference type="NCBIfam" id="TIGR00133">
    <property type="entry name" value="gatB"/>
    <property type="match status" value="1"/>
</dbReference>
<dbReference type="STRING" id="453591.Igni_0013"/>
<evidence type="ECO:0000256" key="6">
    <source>
        <dbReference type="ARBA" id="ARBA00022840"/>
    </source>
</evidence>
<dbReference type="SMART" id="SM00845">
    <property type="entry name" value="GatB_Yqey"/>
    <property type="match status" value="1"/>
</dbReference>
<keyword evidence="5 11" id="KW-0547">Nucleotide-binding</keyword>
<evidence type="ECO:0000256" key="11">
    <source>
        <dbReference type="HAMAP-Rule" id="MF_00121"/>
    </source>
</evidence>
<dbReference type="RefSeq" id="WP_011998049.1">
    <property type="nucleotide sequence ID" value="NC_009776.1"/>
</dbReference>
<gene>
    <name evidence="11" type="primary">gatB</name>
    <name evidence="13" type="ordered locus">Igni_0013</name>
</gene>
<dbReference type="Gene3D" id="1.10.150.380">
    <property type="entry name" value="GatB domain, N-terminal subdomain"/>
    <property type="match status" value="1"/>
</dbReference>
<dbReference type="InterPro" id="IPR017959">
    <property type="entry name" value="Asn/Gln-tRNA_amidoTrfase_suB/E"/>
</dbReference>
<comment type="catalytic activity">
    <reaction evidence="9 11">
        <text>L-aspartyl-tRNA(Asn) + L-glutamine + ATP + H2O = L-asparaginyl-tRNA(Asn) + L-glutamate + ADP + phosphate + 2 H(+)</text>
        <dbReference type="Rhea" id="RHEA:14513"/>
        <dbReference type="Rhea" id="RHEA-COMP:9674"/>
        <dbReference type="Rhea" id="RHEA-COMP:9677"/>
        <dbReference type="ChEBI" id="CHEBI:15377"/>
        <dbReference type="ChEBI" id="CHEBI:15378"/>
        <dbReference type="ChEBI" id="CHEBI:29985"/>
        <dbReference type="ChEBI" id="CHEBI:30616"/>
        <dbReference type="ChEBI" id="CHEBI:43474"/>
        <dbReference type="ChEBI" id="CHEBI:58359"/>
        <dbReference type="ChEBI" id="CHEBI:78515"/>
        <dbReference type="ChEBI" id="CHEBI:78516"/>
        <dbReference type="ChEBI" id="CHEBI:456216"/>
    </reaction>
</comment>
<dbReference type="OrthoDB" id="52755at2157"/>
<dbReference type="PANTHER" id="PTHR11659">
    <property type="entry name" value="GLUTAMYL-TRNA GLN AMIDOTRANSFERASE SUBUNIT B MITOCHONDRIAL AND PROKARYOTIC PET112-RELATED"/>
    <property type="match status" value="1"/>
</dbReference>
<dbReference type="AlphaFoldDB" id="A8A8E5"/>
<dbReference type="eggNOG" id="arCOG01718">
    <property type="taxonomic scope" value="Archaea"/>
</dbReference>
<evidence type="ECO:0000259" key="12">
    <source>
        <dbReference type="SMART" id="SM00845"/>
    </source>
</evidence>
<proteinExistence type="inferred from homology"/>
<comment type="catalytic activity">
    <reaction evidence="10 11">
        <text>L-glutamyl-tRNA(Gln) + L-glutamine + ATP + H2O = L-glutaminyl-tRNA(Gln) + L-glutamate + ADP + phosphate + H(+)</text>
        <dbReference type="Rhea" id="RHEA:17521"/>
        <dbReference type="Rhea" id="RHEA-COMP:9681"/>
        <dbReference type="Rhea" id="RHEA-COMP:9684"/>
        <dbReference type="ChEBI" id="CHEBI:15377"/>
        <dbReference type="ChEBI" id="CHEBI:15378"/>
        <dbReference type="ChEBI" id="CHEBI:29985"/>
        <dbReference type="ChEBI" id="CHEBI:30616"/>
        <dbReference type="ChEBI" id="CHEBI:43474"/>
        <dbReference type="ChEBI" id="CHEBI:58359"/>
        <dbReference type="ChEBI" id="CHEBI:78520"/>
        <dbReference type="ChEBI" id="CHEBI:78521"/>
        <dbReference type="ChEBI" id="CHEBI:456216"/>
    </reaction>
</comment>
<dbReference type="NCBIfam" id="NF004012">
    <property type="entry name" value="PRK05477.1-2"/>
    <property type="match status" value="1"/>
</dbReference>
<comment type="subunit">
    <text evidence="2 11">Heterotrimer of A, B and C subunits.</text>
</comment>
<dbReference type="GO" id="GO:0070681">
    <property type="term" value="P:glutaminyl-tRNAGln biosynthesis via transamidation"/>
    <property type="evidence" value="ECO:0007669"/>
    <property type="project" value="TreeGrafter"/>
</dbReference>
<dbReference type="PROSITE" id="PS01234">
    <property type="entry name" value="GATB"/>
    <property type="match status" value="1"/>
</dbReference>
<dbReference type="GeneID" id="5561951"/>
<dbReference type="HOGENOM" id="CLU_019240_0_1_2"/>
<dbReference type="InterPro" id="IPR017958">
    <property type="entry name" value="Gln-tRNA_amidoTrfase_suB_CS"/>
</dbReference>